<evidence type="ECO:0000313" key="4">
    <source>
        <dbReference type="EMBL" id="KAB1224477.1"/>
    </source>
</evidence>
<dbReference type="InterPro" id="IPR002110">
    <property type="entry name" value="Ankyrin_rpt"/>
</dbReference>
<dbReference type="EMBL" id="RXIC02000020">
    <property type="protein sequence ID" value="KAB1224477.1"/>
    <property type="molecule type" value="Genomic_DNA"/>
</dbReference>
<keyword evidence="2 3" id="KW-0040">ANK repeat</keyword>
<dbReference type="SMART" id="SM00248">
    <property type="entry name" value="ANK"/>
    <property type="match status" value="4"/>
</dbReference>
<proteinExistence type="predicted"/>
<dbReference type="PROSITE" id="PS50088">
    <property type="entry name" value="ANK_REPEAT"/>
    <property type="match status" value="1"/>
</dbReference>
<dbReference type="Gene3D" id="1.25.40.20">
    <property type="entry name" value="Ankyrin repeat-containing domain"/>
    <property type="match status" value="2"/>
</dbReference>
<dbReference type="AlphaFoldDB" id="A0A6A1WKV4"/>
<dbReference type="Pfam" id="PF12796">
    <property type="entry name" value="Ank_2"/>
    <property type="match status" value="1"/>
</dbReference>
<dbReference type="OrthoDB" id="1847170at2759"/>
<dbReference type="PANTHER" id="PTHR24186:SF50">
    <property type="entry name" value="ANKYRIN REPEAT-CONTAINING PROTEIN ITN1-LIKE ISOFORM X1"/>
    <property type="match status" value="1"/>
</dbReference>
<evidence type="ECO:0000313" key="5">
    <source>
        <dbReference type="Proteomes" id="UP000516437"/>
    </source>
</evidence>
<reference evidence="4 5" key="1">
    <citation type="journal article" date="2019" name="Plant Biotechnol. J.">
        <title>The red bayberry genome and genetic basis of sex determination.</title>
        <authorList>
            <person name="Jia H.M."/>
            <person name="Jia H.J."/>
            <person name="Cai Q.L."/>
            <person name="Wang Y."/>
            <person name="Zhao H.B."/>
            <person name="Yang W.F."/>
            <person name="Wang G.Y."/>
            <person name="Li Y.H."/>
            <person name="Zhan D.L."/>
            <person name="Shen Y.T."/>
            <person name="Niu Q.F."/>
            <person name="Chang L."/>
            <person name="Qiu J."/>
            <person name="Zhao L."/>
            <person name="Xie H.B."/>
            <person name="Fu W.Y."/>
            <person name="Jin J."/>
            <person name="Li X.W."/>
            <person name="Jiao Y."/>
            <person name="Zhou C.C."/>
            <person name="Tu T."/>
            <person name="Chai C.Y."/>
            <person name="Gao J.L."/>
            <person name="Fan L.J."/>
            <person name="van de Weg E."/>
            <person name="Wang J.Y."/>
            <person name="Gao Z.S."/>
        </authorList>
    </citation>
    <scope>NUCLEOTIDE SEQUENCE [LARGE SCALE GENOMIC DNA]</scope>
    <source>
        <tissue evidence="4">Leaves</tissue>
    </source>
</reference>
<organism evidence="4 5">
    <name type="scientific">Morella rubra</name>
    <name type="common">Chinese bayberry</name>
    <dbReference type="NCBI Taxonomy" id="262757"/>
    <lineage>
        <taxon>Eukaryota</taxon>
        <taxon>Viridiplantae</taxon>
        <taxon>Streptophyta</taxon>
        <taxon>Embryophyta</taxon>
        <taxon>Tracheophyta</taxon>
        <taxon>Spermatophyta</taxon>
        <taxon>Magnoliopsida</taxon>
        <taxon>eudicotyledons</taxon>
        <taxon>Gunneridae</taxon>
        <taxon>Pentapetalae</taxon>
        <taxon>rosids</taxon>
        <taxon>fabids</taxon>
        <taxon>Fagales</taxon>
        <taxon>Myricaceae</taxon>
        <taxon>Morella</taxon>
    </lineage>
</organism>
<dbReference type="PROSITE" id="PS50297">
    <property type="entry name" value="ANK_REP_REGION"/>
    <property type="match status" value="1"/>
</dbReference>
<keyword evidence="5" id="KW-1185">Reference proteome</keyword>
<dbReference type="Proteomes" id="UP000516437">
    <property type="component" value="Chromosome 2"/>
</dbReference>
<dbReference type="PANTHER" id="PTHR24186">
    <property type="entry name" value="PROTEIN PHOSPHATASE 1 REGULATORY SUBUNIT"/>
    <property type="match status" value="1"/>
</dbReference>
<comment type="caution">
    <text evidence="4">The sequence shown here is derived from an EMBL/GenBank/DDBJ whole genome shotgun (WGS) entry which is preliminary data.</text>
</comment>
<dbReference type="SUPFAM" id="SSF48403">
    <property type="entry name" value="Ankyrin repeat"/>
    <property type="match status" value="1"/>
</dbReference>
<evidence type="ECO:0000256" key="3">
    <source>
        <dbReference type="PROSITE-ProRule" id="PRU00023"/>
    </source>
</evidence>
<sequence length="309" mass="33766">MDPSSSIEAQASMNSNLSEATRTIIGMDPDLYNAAANGKFDVFEDIQEPLDLLRTPTENTILHIYLTTLVTESGSSMNFVEKVLHKCPSLLRQTNANGETLLHIAARYGHSVIVDFLIERARILDQDLESGIEPVREMVKTTNKEKDTALHEAVRYNNFEVGETCGGPLGRTALHAAVLNWNDSAHRGNSATLEVIISSCPDCCELVDNRGCNALHTAILGGYRAKDIVGIILKKSSLSNLLNEKDVDGNTPAHHQKYITNIFQLIKNPRVDSMAFNGQNLNVVGAIVNYSEEAVGQNFVSPSLTDSQG</sequence>
<feature type="repeat" description="ANK" evidence="3">
    <location>
        <begin position="97"/>
        <end position="120"/>
    </location>
</feature>
<protein>
    <submittedName>
        <fullName evidence="4">Uncharacterized protein</fullName>
    </submittedName>
</protein>
<gene>
    <name evidence="4" type="ORF">CJ030_MR2G016366</name>
</gene>
<evidence type="ECO:0000256" key="2">
    <source>
        <dbReference type="ARBA" id="ARBA00023043"/>
    </source>
</evidence>
<dbReference type="InterPro" id="IPR036770">
    <property type="entry name" value="Ankyrin_rpt-contain_sf"/>
</dbReference>
<dbReference type="GO" id="GO:0005886">
    <property type="term" value="C:plasma membrane"/>
    <property type="evidence" value="ECO:0007669"/>
    <property type="project" value="TreeGrafter"/>
</dbReference>
<accession>A0A6A1WKV4</accession>
<keyword evidence="1" id="KW-0677">Repeat</keyword>
<evidence type="ECO:0000256" key="1">
    <source>
        <dbReference type="ARBA" id="ARBA00022737"/>
    </source>
</evidence>
<name>A0A6A1WKV4_9ROSI</name>